<dbReference type="PANTHER" id="PTHR10545:SF29">
    <property type="entry name" value="GH14572P-RELATED"/>
    <property type="match status" value="1"/>
</dbReference>
<evidence type="ECO:0000313" key="5">
    <source>
        <dbReference type="EMBL" id="TDH36023.1"/>
    </source>
</evidence>
<keyword evidence="2 5" id="KW-0808">Transferase</keyword>
<organism evidence="5 6">
    <name type="scientific">Pseudohoeflea suaedae</name>
    <dbReference type="NCBI Taxonomy" id="877384"/>
    <lineage>
        <taxon>Bacteria</taxon>
        <taxon>Pseudomonadati</taxon>
        <taxon>Pseudomonadota</taxon>
        <taxon>Alphaproteobacteria</taxon>
        <taxon>Hyphomicrobiales</taxon>
        <taxon>Rhizobiaceae</taxon>
        <taxon>Pseudohoeflea</taxon>
    </lineage>
</organism>
<dbReference type="FunFam" id="3.40.630.30:FF:000064">
    <property type="entry name" value="GNAT family acetyltransferase"/>
    <property type="match status" value="1"/>
</dbReference>
<gene>
    <name evidence="5" type="ORF">E2A64_12030</name>
</gene>
<evidence type="ECO:0000256" key="2">
    <source>
        <dbReference type="ARBA" id="ARBA00022679"/>
    </source>
</evidence>
<dbReference type="PROSITE" id="PS51186">
    <property type="entry name" value="GNAT"/>
    <property type="match status" value="1"/>
</dbReference>
<dbReference type="CDD" id="cd04301">
    <property type="entry name" value="NAT_SF"/>
    <property type="match status" value="1"/>
</dbReference>
<feature type="domain" description="N-acetyltransferase" evidence="4">
    <location>
        <begin position="14"/>
        <end position="161"/>
    </location>
</feature>
<dbReference type="InterPro" id="IPR051016">
    <property type="entry name" value="Diverse_Substrate_AcTransf"/>
</dbReference>
<comment type="caution">
    <text evidence="5">The sequence shown here is derived from an EMBL/GenBank/DDBJ whole genome shotgun (WGS) entry which is preliminary data.</text>
</comment>
<dbReference type="InterPro" id="IPR016181">
    <property type="entry name" value="Acyl_CoA_acyltransferase"/>
</dbReference>
<dbReference type="RefSeq" id="WP_133284724.1">
    <property type="nucleotide sequence ID" value="NZ_SMSI01000002.1"/>
</dbReference>
<reference evidence="5 6" key="1">
    <citation type="journal article" date="2013" name="Int. J. Syst. Evol. Microbiol.">
        <title>Hoeflea suaedae sp. nov., an endophytic bacterium isolated from the root of the halophyte Suaeda maritima.</title>
        <authorList>
            <person name="Chung E.J."/>
            <person name="Park J.A."/>
            <person name="Pramanik P."/>
            <person name="Bibi F."/>
            <person name="Jeon C.O."/>
            <person name="Chung Y.R."/>
        </authorList>
    </citation>
    <scope>NUCLEOTIDE SEQUENCE [LARGE SCALE GENOMIC DNA]</scope>
    <source>
        <strain evidence="5 6">YC6898</strain>
    </source>
</reference>
<dbReference type="PANTHER" id="PTHR10545">
    <property type="entry name" value="DIAMINE N-ACETYLTRANSFERASE"/>
    <property type="match status" value="1"/>
</dbReference>
<dbReference type="OrthoDB" id="9805924at2"/>
<evidence type="ECO:0000256" key="1">
    <source>
        <dbReference type="ARBA" id="ARBA00008694"/>
    </source>
</evidence>
<protein>
    <submittedName>
        <fullName evidence="5">GNAT family N-acetyltransferase</fullName>
    </submittedName>
</protein>
<dbReference type="AlphaFoldDB" id="A0A4R5PK03"/>
<dbReference type="Proteomes" id="UP000295131">
    <property type="component" value="Unassembled WGS sequence"/>
</dbReference>
<sequence length="173" mass="19023">MDHPIRKDFQLPHLNLRHATSSDAEDILKALLGLAHHVGESEVVEIDRAAILRDGFGDNPAFSVMIAEVDGVFAGMCLHFPTYSTWFGARGIYVQDLFVMPDYRGMKLGEKLLARVAHEGEALGCNHLKLAVDIKNLGAQKFYDRIGVLPLERDEMRMAMGGNFASLAALGAD</sequence>
<dbReference type="InterPro" id="IPR000182">
    <property type="entry name" value="GNAT_dom"/>
</dbReference>
<keyword evidence="3" id="KW-0012">Acyltransferase</keyword>
<keyword evidence="6" id="KW-1185">Reference proteome</keyword>
<comment type="similarity">
    <text evidence="1">Belongs to the acetyltransferase family.</text>
</comment>
<evidence type="ECO:0000259" key="4">
    <source>
        <dbReference type="PROSITE" id="PS51186"/>
    </source>
</evidence>
<dbReference type="Gene3D" id="3.40.630.30">
    <property type="match status" value="1"/>
</dbReference>
<dbReference type="Pfam" id="PF00583">
    <property type="entry name" value="Acetyltransf_1"/>
    <property type="match status" value="1"/>
</dbReference>
<accession>A0A4R5PK03</accession>
<dbReference type="GO" id="GO:0008080">
    <property type="term" value="F:N-acetyltransferase activity"/>
    <property type="evidence" value="ECO:0007669"/>
    <property type="project" value="UniProtKB-ARBA"/>
</dbReference>
<dbReference type="SUPFAM" id="SSF55729">
    <property type="entry name" value="Acyl-CoA N-acyltransferases (Nat)"/>
    <property type="match status" value="1"/>
</dbReference>
<dbReference type="EMBL" id="SMSI01000002">
    <property type="protein sequence ID" value="TDH36023.1"/>
    <property type="molecule type" value="Genomic_DNA"/>
</dbReference>
<name>A0A4R5PK03_9HYPH</name>
<evidence type="ECO:0000256" key="3">
    <source>
        <dbReference type="ARBA" id="ARBA00023315"/>
    </source>
</evidence>
<proteinExistence type="inferred from homology"/>
<evidence type="ECO:0000313" key="6">
    <source>
        <dbReference type="Proteomes" id="UP000295131"/>
    </source>
</evidence>